<name>A0A395JGH5_9GAMM</name>
<feature type="transmembrane region" description="Helical" evidence="1">
    <location>
        <begin position="158"/>
        <end position="176"/>
    </location>
</feature>
<keyword evidence="3" id="KW-1185">Reference proteome</keyword>
<organism evidence="2 3">
    <name type="scientific">Arenicella xantha</name>
    <dbReference type="NCBI Taxonomy" id="644221"/>
    <lineage>
        <taxon>Bacteria</taxon>
        <taxon>Pseudomonadati</taxon>
        <taxon>Pseudomonadota</taxon>
        <taxon>Gammaproteobacteria</taxon>
        <taxon>Arenicellales</taxon>
        <taxon>Arenicellaceae</taxon>
        <taxon>Arenicella</taxon>
    </lineage>
</organism>
<feature type="transmembrane region" description="Helical" evidence="1">
    <location>
        <begin position="93"/>
        <end position="116"/>
    </location>
</feature>
<keyword evidence="1" id="KW-0472">Membrane</keyword>
<dbReference type="PANTHER" id="PTHR40031:SF1">
    <property type="entry name" value="MEMBRANE-BOUND METAL-DEPENDENT HYDROLASE"/>
    <property type="match status" value="1"/>
</dbReference>
<protein>
    <submittedName>
        <fullName evidence="2">Inner membrane protein</fullName>
    </submittedName>
</protein>
<dbReference type="Pfam" id="PF04307">
    <property type="entry name" value="YdjM"/>
    <property type="match status" value="1"/>
</dbReference>
<keyword evidence="1" id="KW-0812">Transmembrane</keyword>
<dbReference type="EMBL" id="QNRT01000004">
    <property type="protein sequence ID" value="RBP49090.1"/>
    <property type="molecule type" value="Genomic_DNA"/>
</dbReference>
<dbReference type="Proteomes" id="UP000253083">
    <property type="component" value="Unassembled WGS sequence"/>
</dbReference>
<comment type="caution">
    <text evidence="2">The sequence shown here is derived from an EMBL/GenBank/DDBJ whole genome shotgun (WGS) entry which is preliminary data.</text>
</comment>
<feature type="transmembrane region" description="Helical" evidence="1">
    <location>
        <begin position="128"/>
        <end position="151"/>
    </location>
</feature>
<gene>
    <name evidence="2" type="ORF">DFR28_10416</name>
</gene>
<proteinExistence type="predicted"/>
<dbReference type="InterPro" id="IPR007404">
    <property type="entry name" value="YdjM-like"/>
</dbReference>
<feature type="transmembrane region" description="Helical" evidence="1">
    <location>
        <begin position="59"/>
        <end position="81"/>
    </location>
</feature>
<evidence type="ECO:0000313" key="2">
    <source>
        <dbReference type="EMBL" id="RBP49090.1"/>
    </source>
</evidence>
<evidence type="ECO:0000256" key="1">
    <source>
        <dbReference type="SAM" id="Phobius"/>
    </source>
</evidence>
<dbReference type="OrthoDB" id="9781927at2"/>
<dbReference type="InParanoid" id="A0A395JGH5"/>
<keyword evidence="1" id="KW-1133">Transmembrane helix</keyword>
<evidence type="ECO:0000313" key="3">
    <source>
        <dbReference type="Proteomes" id="UP000253083"/>
    </source>
</evidence>
<dbReference type="PANTHER" id="PTHR40031">
    <property type="entry name" value="HYPOTHETICAL MEMBRANE SPANNING PROTEIN"/>
    <property type="match status" value="1"/>
</dbReference>
<sequence>MDPLTQGIVGVSASQLVTRRAEAGLAAALGFLSGMAADLDVLISSTTDPLLFLEYHRHFTHALVFIPVGALICAIGLRFLLSRFVRRAQLSWARTYLYCFAGYATHAVLDACTTYGTQLFWPFSDARVAWNTVSVIDPLFTVPLLIFMCVAVLRRSRVAAVIGATYAVAYLGAGLLQEQRATLVAASLAEQRGHQPTQLGVKPSFANLLVWKSVYLHDGQYYIDAVRVGFNVKVYPGVATAKVVLDQHFPWLLKDSQQARDVERFAWFSNDHLGIDPANSARIIDVRYSLIPNQVTGMWGIVLDPSAANNQHVTWTTNRPKGDEARVKGRELWQMIRGQD</sequence>
<dbReference type="InterPro" id="IPR053170">
    <property type="entry name" value="Transcription_regulator"/>
</dbReference>
<dbReference type="RefSeq" id="WP_113954962.1">
    <property type="nucleotide sequence ID" value="NZ_QNRT01000004.1"/>
</dbReference>
<reference evidence="2 3" key="1">
    <citation type="submission" date="2018-06" db="EMBL/GenBank/DDBJ databases">
        <title>Genomic Encyclopedia of Type Strains, Phase IV (KMG-IV): sequencing the most valuable type-strain genomes for metagenomic binning, comparative biology and taxonomic classification.</title>
        <authorList>
            <person name="Goeker M."/>
        </authorList>
    </citation>
    <scope>NUCLEOTIDE SEQUENCE [LARGE SCALE GENOMIC DNA]</scope>
    <source>
        <strain evidence="2 3">DSM 24032</strain>
    </source>
</reference>
<dbReference type="AlphaFoldDB" id="A0A395JGH5"/>
<accession>A0A395JGH5</accession>